<dbReference type="Gene3D" id="1.10.600.10">
    <property type="entry name" value="Farnesyl Diphosphate Synthase"/>
    <property type="match status" value="1"/>
</dbReference>
<dbReference type="InterPro" id="IPR000092">
    <property type="entry name" value="Polyprenyl_synt"/>
</dbReference>
<dbReference type="FunFam" id="1.10.600.10:FF:000001">
    <property type="entry name" value="Geranylgeranyl diphosphate synthase"/>
    <property type="match status" value="1"/>
</dbReference>
<gene>
    <name evidence="13" type="ORF">EDD75_0071</name>
</gene>
<evidence type="ECO:0000256" key="2">
    <source>
        <dbReference type="ARBA" id="ARBA00006706"/>
    </source>
</evidence>
<evidence type="ECO:0000256" key="12">
    <source>
        <dbReference type="RuleBase" id="RU004466"/>
    </source>
</evidence>
<dbReference type="PROSITE" id="PS00723">
    <property type="entry name" value="POLYPRENYL_SYNTHASE_1"/>
    <property type="match status" value="1"/>
</dbReference>
<evidence type="ECO:0000256" key="6">
    <source>
        <dbReference type="ARBA" id="ARBA00022723"/>
    </source>
</evidence>
<dbReference type="Pfam" id="PF00348">
    <property type="entry name" value="polyprenyl_synt"/>
    <property type="match status" value="1"/>
</dbReference>
<comment type="similarity">
    <text evidence="2 12">Belongs to the FPP/GGPP synthase family.</text>
</comment>
<organism evidence="13 14">
    <name type="scientific">Thermodesulfitimonas autotrophica</name>
    <dbReference type="NCBI Taxonomy" id="1894989"/>
    <lineage>
        <taxon>Bacteria</taxon>
        <taxon>Bacillati</taxon>
        <taxon>Bacillota</taxon>
        <taxon>Clostridia</taxon>
        <taxon>Thermoanaerobacterales</taxon>
        <taxon>Thermoanaerobacteraceae</taxon>
        <taxon>Thermodesulfitimonas</taxon>
    </lineage>
</organism>
<sequence length="296" mass="31137">MDFKAALSEKAHLINQALDAYLPPELAPPVVIHQAMRYSVLSGGKRLRPALVLGAAEAVGGRVEAVLPAACGIELIHCYSLVHDDLPAMDDDDLRRGRPTTHKVFGEAIAILAGDALLTLGFELLARAGLETDVSPVDALKVVREVAVAAGTEGMVGGQVLDIKSPEAGAPAELVKEIHRRKTAALFVASVRTGAILARASEEALAALTRFGMSFGLAFQITDDILDVVGEEARMGKRAGSDARQKKLTYPAIFGLAAARERARAAAMEAVAAVEGFGSAAAFLRGAAEFILTRDY</sequence>
<dbReference type="GO" id="GO:0046872">
    <property type="term" value="F:metal ion binding"/>
    <property type="evidence" value="ECO:0007669"/>
    <property type="project" value="UniProtKB-KW"/>
</dbReference>
<dbReference type="EC" id="2.5.1.10" evidence="3"/>
<dbReference type="RefSeq" id="WP_123926400.1">
    <property type="nucleotide sequence ID" value="NZ_RKRE01000001.1"/>
</dbReference>
<keyword evidence="7" id="KW-0460">Magnesium</keyword>
<dbReference type="SUPFAM" id="SSF48576">
    <property type="entry name" value="Terpenoid synthases"/>
    <property type="match status" value="1"/>
</dbReference>
<dbReference type="NCBIfam" id="NF045485">
    <property type="entry name" value="FPPsyn"/>
    <property type="match status" value="1"/>
</dbReference>
<evidence type="ECO:0000256" key="7">
    <source>
        <dbReference type="ARBA" id="ARBA00022842"/>
    </source>
</evidence>
<evidence type="ECO:0000256" key="9">
    <source>
        <dbReference type="ARBA" id="ARBA00032380"/>
    </source>
</evidence>
<keyword evidence="14" id="KW-1185">Reference proteome</keyword>
<dbReference type="OrthoDB" id="9805316at2"/>
<dbReference type="SFLD" id="SFLDS00005">
    <property type="entry name" value="Isoprenoid_Synthase_Type_I"/>
    <property type="match status" value="1"/>
</dbReference>
<accession>A0A3N5AWG7</accession>
<comment type="catalytic activity">
    <reaction evidence="11">
        <text>isopentenyl diphosphate + (2E)-geranyl diphosphate = (2E,6E)-farnesyl diphosphate + diphosphate</text>
        <dbReference type="Rhea" id="RHEA:19361"/>
        <dbReference type="ChEBI" id="CHEBI:33019"/>
        <dbReference type="ChEBI" id="CHEBI:58057"/>
        <dbReference type="ChEBI" id="CHEBI:128769"/>
        <dbReference type="ChEBI" id="CHEBI:175763"/>
        <dbReference type="EC" id="2.5.1.10"/>
    </reaction>
</comment>
<evidence type="ECO:0000313" key="14">
    <source>
        <dbReference type="Proteomes" id="UP000282654"/>
    </source>
</evidence>
<dbReference type="CDD" id="cd00685">
    <property type="entry name" value="Trans_IPPS_HT"/>
    <property type="match status" value="1"/>
</dbReference>
<evidence type="ECO:0000256" key="3">
    <source>
        <dbReference type="ARBA" id="ARBA00012439"/>
    </source>
</evidence>
<dbReference type="InterPro" id="IPR008949">
    <property type="entry name" value="Isoprenoid_synthase_dom_sf"/>
</dbReference>
<dbReference type="InterPro" id="IPR033749">
    <property type="entry name" value="Polyprenyl_synt_CS"/>
</dbReference>
<name>A0A3N5AWG7_9THEO</name>
<proteinExistence type="inferred from homology"/>
<evidence type="ECO:0000313" key="13">
    <source>
        <dbReference type="EMBL" id="RPF49267.1"/>
    </source>
</evidence>
<dbReference type="AlphaFoldDB" id="A0A3N5AWG7"/>
<dbReference type="GO" id="GO:0016114">
    <property type="term" value="P:terpenoid biosynthetic process"/>
    <property type="evidence" value="ECO:0007669"/>
    <property type="project" value="UniProtKB-ARBA"/>
</dbReference>
<dbReference type="PANTHER" id="PTHR43281">
    <property type="entry name" value="FARNESYL DIPHOSPHATE SYNTHASE"/>
    <property type="match status" value="1"/>
</dbReference>
<dbReference type="PROSITE" id="PS00444">
    <property type="entry name" value="POLYPRENYL_SYNTHASE_2"/>
    <property type="match status" value="1"/>
</dbReference>
<evidence type="ECO:0000256" key="10">
    <source>
        <dbReference type="ARBA" id="ARBA00032873"/>
    </source>
</evidence>
<dbReference type="PANTHER" id="PTHR43281:SF1">
    <property type="entry name" value="FARNESYL DIPHOSPHATE SYNTHASE"/>
    <property type="match status" value="1"/>
</dbReference>
<keyword evidence="5 12" id="KW-0808">Transferase</keyword>
<comment type="cofactor">
    <cofactor evidence="1">
        <name>Mg(2+)</name>
        <dbReference type="ChEBI" id="CHEBI:18420"/>
    </cofactor>
</comment>
<evidence type="ECO:0000256" key="5">
    <source>
        <dbReference type="ARBA" id="ARBA00022679"/>
    </source>
</evidence>
<protein>
    <recommendedName>
        <fullName evidence="4">Farnesyl diphosphate synthase</fullName>
        <ecNumber evidence="3">2.5.1.10</ecNumber>
    </recommendedName>
    <alternativeName>
        <fullName evidence="10">(2E,6E)-farnesyl diphosphate synthase</fullName>
    </alternativeName>
    <alternativeName>
        <fullName evidence="9">Geranyltranstransferase</fullName>
    </alternativeName>
</protein>
<evidence type="ECO:0000256" key="8">
    <source>
        <dbReference type="ARBA" id="ARBA00023229"/>
    </source>
</evidence>
<evidence type="ECO:0000256" key="1">
    <source>
        <dbReference type="ARBA" id="ARBA00001946"/>
    </source>
</evidence>
<evidence type="ECO:0000256" key="11">
    <source>
        <dbReference type="ARBA" id="ARBA00049399"/>
    </source>
</evidence>
<dbReference type="EMBL" id="RKRE01000001">
    <property type="protein sequence ID" value="RPF49267.1"/>
    <property type="molecule type" value="Genomic_DNA"/>
</dbReference>
<dbReference type="GO" id="GO:0004337">
    <property type="term" value="F:(2E,6E)-farnesyl diphosphate synthase activity"/>
    <property type="evidence" value="ECO:0007669"/>
    <property type="project" value="UniProtKB-EC"/>
</dbReference>
<dbReference type="Proteomes" id="UP000282654">
    <property type="component" value="Unassembled WGS sequence"/>
</dbReference>
<keyword evidence="6" id="KW-0479">Metal-binding</keyword>
<evidence type="ECO:0000256" key="4">
    <source>
        <dbReference type="ARBA" id="ARBA00015100"/>
    </source>
</evidence>
<comment type="caution">
    <text evidence="13">The sequence shown here is derived from an EMBL/GenBank/DDBJ whole genome shotgun (WGS) entry which is preliminary data.</text>
</comment>
<dbReference type="SFLD" id="SFLDG01017">
    <property type="entry name" value="Polyprenyl_Transferase_Like"/>
    <property type="match status" value="1"/>
</dbReference>
<dbReference type="GO" id="GO:0005737">
    <property type="term" value="C:cytoplasm"/>
    <property type="evidence" value="ECO:0007669"/>
    <property type="project" value="UniProtKB-ARBA"/>
</dbReference>
<keyword evidence="8" id="KW-0414">Isoprene biosynthesis</keyword>
<reference evidence="13 14" key="1">
    <citation type="submission" date="2018-11" db="EMBL/GenBank/DDBJ databases">
        <title>Genomic Encyclopedia of Type Strains, Phase IV (KMG-IV): sequencing the most valuable type-strain genomes for metagenomic binning, comparative biology and taxonomic classification.</title>
        <authorList>
            <person name="Goeker M."/>
        </authorList>
    </citation>
    <scope>NUCLEOTIDE SEQUENCE [LARGE SCALE GENOMIC DNA]</scope>
    <source>
        <strain evidence="13 14">DSM 102936</strain>
    </source>
</reference>
<dbReference type="InterPro" id="IPR053378">
    <property type="entry name" value="Prenyl_diphosphate_synthase"/>
</dbReference>